<dbReference type="EMBL" id="MN740992">
    <property type="protein sequence ID" value="QHU21681.1"/>
    <property type="molecule type" value="Genomic_DNA"/>
</dbReference>
<name>A0A6C0KWP7_9ZZZZ</name>
<reference evidence="1" key="1">
    <citation type="journal article" date="2020" name="Nature">
        <title>Giant virus diversity and host interactions through global metagenomics.</title>
        <authorList>
            <person name="Schulz F."/>
            <person name="Roux S."/>
            <person name="Paez-Espino D."/>
            <person name="Jungbluth S."/>
            <person name="Walsh D.A."/>
            <person name="Denef V.J."/>
            <person name="McMahon K.D."/>
            <person name="Konstantinidis K.T."/>
            <person name="Eloe-Fadrosh E.A."/>
            <person name="Kyrpides N.C."/>
            <person name="Woyke T."/>
        </authorList>
    </citation>
    <scope>NUCLEOTIDE SEQUENCE</scope>
    <source>
        <strain evidence="1">GVMAG-S-3300013286-35</strain>
    </source>
</reference>
<protein>
    <submittedName>
        <fullName evidence="1">Uncharacterized protein</fullName>
    </submittedName>
</protein>
<accession>A0A6C0KWP7</accession>
<evidence type="ECO:0000313" key="1">
    <source>
        <dbReference type="EMBL" id="QHU21681.1"/>
    </source>
</evidence>
<sequence length="74" mass="8164">MFTKLQTDAIAIHFRELAKIFEKASGPATEEKSKRGRKPGAVSDDVRCAHQLVSGDRCKNRATHDKVCGKHTNA</sequence>
<dbReference type="AlphaFoldDB" id="A0A6C0KWP7"/>
<organism evidence="1">
    <name type="scientific">viral metagenome</name>
    <dbReference type="NCBI Taxonomy" id="1070528"/>
    <lineage>
        <taxon>unclassified sequences</taxon>
        <taxon>metagenomes</taxon>
        <taxon>organismal metagenomes</taxon>
    </lineage>
</organism>
<proteinExistence type="predicted"/>